<gene>
    <name evidence="2" type="ORF">NDU88_004183</name>
</gene>
<evidence type="ECO:0000313" key="2">
    <source>
        <dbReference type="EMBL" id="KAJ1106785.1"/>
    </source>
</evidence>
<accession>A0AAV7MSR4</accession>
<name>A0AAV7MSR4_PLEWA</name>
<evidence type="ECO:0000313" key="3">
    <source>
        <dbReference type="Proteomes" id="UP001066276"/>
    </source>
</evidence>
<dbReference type="Proteomes" id="UP001066276">
    <property type="component" value="Chromosome 9"/>
</dbReference>
<feature type="compositionally biased region" description="Basic and acidic residues" evidence="1">
    <location>
        <begin position="121"/>
        <end position="138"/>
    </location>
</feature>
<feature type="region of interest" description="Disordered" evidence="1">
    <location>
        <begin position="88"/>
        <end position="155"/>
    </location>
</feature>
<evidence type="ECO:0000256" key="1">
    <source>
        <dbReference type="SAM" id="MobiDB-lite"/>
    </source>
</evidence>
<organism evidence="2 3">
    <name type="scientific">Pleurodeles waltl</name>
    <name type="common">Iberian ribbed newt</name>
    <dbReference type="NCBI Taxonomy" id="8319"/>
    <lineage>
        <taxon>Eukaryota</taxon>
        <taxon>Metazoa</taxon>
        <taxon>Chordata</taxon>
        <taxon>Craniata</taxon>
        <taxon>Vertebrata</taxon>
        <taxon>Euteleostomi</taxon>
        <taxon>Amphibia</taxon>
        <taxon>Batrachia</taxon>
        <taxon>Caudata</taxon>
        <taxon>Salamandroidea</taxon>
        <taxon>Salamandridae</taxon>
        <taxon>Pleurodelinae</taxon>
        <taxon>Pleurodeles</taxon>
    </lineage>
</organism>
<comment type="caution">
    <text evidence="2">The sequence shown here is derived from an EMBL/GenBank/DDBJ whole genome shotgun (WGS) entry which is preliminary data.</text>
</comment>
<sequence length="211" mass="23518">MKVSCGGEQSVELLKADHVECCTVVWGSIECSGQETACRRVSSTSSSDSVDWRLSRTSSGALERFHGNARTPRESPAPDFRVSALKQTKDCAEREEEFPGETQLPRTEGRRRQEEDAEAGGEEKTANQNLDEPRKQDTDNSSSRQDPPGSAESEDEVFRIVGWRLFLQWDRKNKNTGAHKKVSGFVGLWYCLVGERAGVEKEDGVFMGEQV</sequence>
<protein>
    <submittedName>
        <fullName evidence="2">Uncharacterized protein</fullName>
    </submittedName>
</protein>
<dbReference type="AlphaFoldDB" id="A0AAV7MSR4"/>
<feature type="region of interest" description="Disordered" evidence="1">
    <location>
        <begin position="63"/>
        <end position="82"/>
    </location>
</feature>
<dbReference type="EMBL" id="JANPWB010000013">
    <property type="protein sequence ID" value="KAJ1106785.1"/>
    <property type="molecule type" value="Genomic_DNA"/>
</dbReference>
<reference evidence="2" key="1">
    <citation type="journal article" date="2022" name="bioRxiv">
        <title>Sequencing and chromosome-scale assembly of the giantPleurodeles waltlgenome.</title>
        <authorList>
            <person name="Brown T."/>
            <person name="Elewa A."/>
            <person name="Iarovenko S."/>
            <person name="Subramanian E."/>
            <person name="Araus A.J."/>
            <person name="Petzold A."/>
            <person name="Susuki M."/>
            <person name="Suzuki K.-i.T."/>
            <person name="Hayashi T."/>
            <person name="Toyoda A."/>
            <person name="Oliveira C."/>
            <person name="Osipova E."/>
            <person name="Leigh N.D."/>
            <person name="Simon A."/>
            <person name="Yun M.H."/>
        </authorList>
    </citation>
    <scope>NUCLEOTIDE SEQUENCE</scope>
    <source>
        <strain evidence="2">20211129_DDA</strain>
        <tissue evidence="2">Liver</tissue>
    </source>
</reference>
<keyword evidence="3" id="KW-1185">Reference proteome</keyword>
<proteinExistence type="predicted"/>